<dbReference type="SUPFAM" id="SSF53098">
    <property type="entry name" value="Ribonuclease H-like"/>
    <property type="match status" value="1"/>
</dbReference>
<dbReference type="InterPro" id="IPR013520">
    <property type="entry name" value="Ribonucl_H"/>
</dbReference>
<evidence type="ECO:0000256" key="5">
    <source>
        <dbReference type="ARBA" id="ARBA00022722"/>
    </source>
</evidence>
<dbReference type="GeneID" id="24596716"/>
<dbReference type="FunFam" id="3.30.420.10:FF:000007">
    <property type="entry name" value="Interferon-stimulated exonuclease gene 20"/>
    <property type="match status" value="1"/>
</dbReference>
<evidence type="ECO:0000256" key="1">
    <source>
        <dbReference type="ARBA" id="ARBA00004123"/>
    </source>
</evidence>
<keyword evidence="5" id="KW-0540">Nuclease</keyword>
<dbReference type="InterPro" id="IPR001680">
    <property type="entry name" value="WD40_rpt"/>
</dbReference>
<organism evidence="12 13">
    <name type="scientific">Schistosoma haematobium</name>
    <name type="common">Blood fluke</name>
    <dbReference type="NCBI Taxonomy" id="6185"/>
    <lineage>
        <taxon>Eukaryota</taxon>
        <taxon>Metazoa</taxon>
        <taxon>Spiralia</taxon>
        <taxon>Lophotrochozoa</taxon>
        <taxon>Platyhelminthes</taxon>
        <taxon>Trematoda</taxon>
        <taxon>Digenea</taxon>
        <taxon>Strigeidida</taxon>
        <taxon>Schistosomatoidea</taxon>
        <taxon>Schistosomatidae</taxon>
        <taxon>Schistosoma</taxon>
    </lineage>
</organism>
<dbReference type="KEGG" id="shx:MS3_00020008"/>
<keyword evidence="7 12" id="KW-0269">Exonuclease</keyword>
<dbReference type="GO" id="GO:0003676">
    <property type="term" value="F:nucleic acid binding"/>
    <property type="evidence" value="ECO:0007669"/>
    <property type="project" value="InterPro"/>
</dbReference>
<evidence type="ECO:0000256" key="2">
    <source>
        <dbReference type="ARBA" id="ARBA00010489"/>
    </source>
</evidence>
<comment type="similarity">
    <text evidence="2">Belongs to the REXO4 family.</text>
</comment>
<keyword evidence="8" id="KW-0539">Nucleus</keyword>
<feature type="compositionally biased region" description="Basic residues" evidence="10">
    <location>
        <begin position="461"/>
        <end position="470"/>
    </location>
</feature>
<feature type="domain" description="Exonuclease" evidence="11">
    <location>
        <begin position="540"/>
        <end position="704"/>
    </location>
</feature>
<evidence type="ECO:0000256" key="7">
    <source>
        <dbReference type="ARBA" id="ARBA00022839"/>
    </source>
</evidence>
<accession>A0A922LG70</accession>
<feature type="compositionally biased region" description="Polar residues" evidence="10">
    <location>
        <begin position="471"/>
        <end position="488"/>
    </location>
</feature>
<dbReference type="Gene3D" id="2.130.10.10">
    <property type="entry name" value="YVTN repeat-like/Quinoprotein amine dehydrogenase"/>
    <property type="match status" value="1"/>
</dbReference>
<dbReference type="CTD" id="57109"/>
<dbReference type="EMBL" id="AMPZ03000005">
    <property type="protein sequence ID" value="KAH9582377.1"/>
    <property type="molecule type" value="Genomic_DNA"/>
</dbReference>
<sequence length="807" mass="91900">LVIEGFSANLEQHRHCYVNMNNNRIIAHTFILSSVTSPCRKYLLFGTNIQKILIYSLCSLSCDAQIEGKPECIINVKYAGNIYALCFGKDYVFCGSIGLIVVYKWTTPTDGFLKYHDTVHLTSVNLYATVSEVTGLCYHTESDTLLAALGDGTIHTFLIGCDVKEKLKFTGHKSTIYKICRVGAHEFSTSSEDGTVCFWDNRVIQNGSFKASSVFKPYLNSELSRSKLGSWLTTLSCKQFEEDWFVTGGGPRLSLWSRRAGRNVSILHPEGLSDTWYSQTAIFCDMDNDSRIVSGGNSSLLYMWDHVGNLLASVDLHDPPNSRLSHILVVDKFNLSESVDSLKLKYHSNCAFFVGGCSPVIRLIANLGYPLGIVHLMIELPFRIHLLKQKIIKKRRAEFVSRTQKQKHNTINRTEIIQLTSDKSKLIPNVFTMSSDNSCEQPFSKLNKDVSVEKMSSVKSHSIRPNKKSKSFTVNNKSENDQSNSQYNLQNSTSNLYLTNNMKEVWFDNVPHALIANSMQDQSATTKSLVKLTSFSGPTRRIAMDCEFVGVGFEGKDDALARVSIVNQFGHTLLDAYVRPEERVVDYRTKFSGIRPRDLRKNGPARAFNDVHKEVAELIKNKILVGHSILKDLKVLRLSHPRRFIRDTSRYRPFRDLFNGRIPSLKALTQKVLGVNVQSGEHDSVEDARATMRLYTSVKRVWESRKKHRTSKTEQVKKNINLEEQGVLNVKDEYESGLHEQVKCHKSQQQHQQQSTTSTKDSIHKFKQWDPIRNRKCSKNRMKFLNRHRKHKRNTNTHTHTQSNKPT</sequence>
<keyword evidence="13" id="KW-1185">Reference proteome</keyword>
<comment type="function">
    <text evidence="9">Exoribonuclease involved in ribosome biosynthesis. Involved in the processing of ITS1, the internal transcribed spacer localized between the 18S and 5.8S rRNAs.</text>
</comment>
<evidence type="ECO:0000259" key="11">
    <source>
        <dbReference type="SMART" id="SM00479"/>
    </source>
</evidence>
<dbReference type="GO" id="GO:0005634">
    <property type="term" value="C:nucleus"/>
    <property type="evidence" value="ECO:0007669"/>
    <property type="project" value="UniProtKB-SubCell"/>
</dbReference>
<dbReference type="InterPro" id="IPR036322">
    <property type="entry name" value="WD40_repeat_dom_sf"/>
</dbReference>
<dbReference type="CDD" id="cd06144">
    <property type="entry name" value="REX4_like"/>
    <property type="match status" value="1"/>
</dbReference>
<evidence type="ECO:0000256" key="8">
    <source>
        <dbReference type="ARBA" id="ARBA00023242"/>
    </source>
</evidence>
<dbReference type="InterPro" id="IPR047021">
    <property type="entry name" value="REXO1/3/4-like"/>
</dbReference>
<dbReference type="GO" id="GO:0008408">
    <property type="term" value="F:3'-5' exonuclease activity"/>
    <property type="evidence" value="ECO:0007669"/>
    <property type="project" value="InterPro"/>
</dbReference>
<evidence type="ECO:0000313" key="13">
    <source>
        <dbReference type="Proteomes" id="UP000471633"/>
    </source>
</evidence>
<name>A0A922LG70_SCHHA</name>
<evidence type="ECO:0000313" key="12">
    <source>
        <dbReference type="EMBL" id="KAH9582377.1"/>
    </source>
</evidence>
<dbReference type="InterPro" id="IPR037431">
    <property type="entry name" value="REX4_DEDDh_dom"/>
</dbReference>
<evidence type="ECO:0000256" key="9">
    <source>
        <dbReference type="ARBA" id="ARBA00025599"/>
    </source>
</evidence>
<feature type="compositionally biased region" description="Basic and acidic residues" evidence="10">
    <location>
        <begin position="761"/>
        <end position="773"/>
    </location>
</feature>
<dbReference type="Gene3D" id="3.30.420.10">
    <property type="entry name" value="Ribonuclease H-like superfamily/Ribonuclease H"/>
    <property type="match status" value="1"/>
</dbReference>
<dbReference type="InterPro" id="IPR015943">
    <property type="entry name" value="WD40/YVTN_repeat-like_dom_sf"/>
</dbReference>
<evidence type="ECO:0000256" key="10">
    <source>
        <dbReference type="SAM" id="MobiDB-lite"/>
    </source>
</evidence>
<dbReference type="SMART" id="SM00320">
    <property type="entry name" value="WD40"/>
    <property type="match status" value="4"/>
</dbReference>
<gene>
    <name evidence="12" type="primary">REXO4</name>
    <name evidence="12" type="ORF">MS3_00020008</name>
</gene>
<reference evidence="12" key="1">
    <citation type="journal article" date="2012" name="Nat. Genet.">
        <title>Whole-genome sequence of Schistosoma haematobium.</title>
        <authorList>
            <person name="Young N.D."/>
            <person name="Jex A.R."/>
            <person name="Li B."/>
            <person name="Liu S."/>
            <person name="Yang L."/>
            <person name="Xiong Z."/>
            <person name="Li Y."/>
            <person name="Cantacessi C."/>
            <person name="Hall R.S."/>
            <person name="Xu X."/>
            <person name="Chen F."/>
            <person name="Wu X."/>
            <person name="Zerlotini A."/>
            <person name="Oliveira G."/>
            <person name="Hofmann A."/>
            <person name="Zhang G."/>
            <person name="Fang X."/>
            <person name="Kang Y."/>
            <person name="Campbell B.E."/>
            <person name="Loukas A."/>
            <person name="Ranganathan S."/>
            <person name="Rollinson D."/>
            <person name="Rinaldi G."/>
            <person name="Brindley P.J."/>
            <person name="Yang H."/>
            <person name="Wang J."/>
            <person name="Wang J."/>
            <person name="Gasser R.B."/>
        </authorList>
    </citation>
    <scope>NUCLEOTIDE SEQUENCE</scope>
</reference>
<dbReference type="SMART" id="SM00479">
    <property type="entry name" value="EXOIII"/>
    <property type="match status" value="1"/>
</dbReference>
<reference evidence="12" key="2">
    <citation type="journal article" date="2019" name="Gigascience">
        <title>High-quality Schistosoma haematobium genome achieved by single-molecule and long-range sequencing.</title>
        <authorList>
            <person name="Stroehlein A.J."/>
            <person name="Korhonen P.K."/>
            <person name="Chong T.M."/>
            <person name="Lim Y.L."/>
            <person name="Chan K.G."/>
            <person name="Webster B."/>
            <person name="Rollinson D."/>
            <person name="Brindley P.J."/>
            <person name="Gasser R.B."/>
            <person name="Young N.D."/>
        </authorList>
    </citation>
    <scope>NUCLEOTIDE SEQUENCE</scope>
</reference>
<dbReference type="SUPFAM" id="SSF50978">
    <property type="entry name" value="WD40 repeat-like"/>
    <property type="match status" value="1"/>
</dbReference>
<reference evidence="12" key="4">
    <citation type="journal article" date="2022" name="PLoS Pathog.">
        <title>Chromosome-level genome of Schistosoma haematobium underpins genome-wide explorations of molecular variation.</title>
        <authorList>
            <person name="Stroehlein A.J."/>
            <person name="Korhonen P.K."/>
            <person name="Lee V.V."/>
            <person name="Ralph S.A."/>
            <person name="Mentink-Kane M."/>
            <person name="You H."/>
            <person name="McManus D.P."/>
            <person name="Tchuente L.T."/>
            <person name="Stothard J.R."/>
            <person name="Kaur P."/>
            <person name="Dudchenko O."/>
            <person name="Aiden E.L."/>
            <person name="Yang B."/>
            <person name="Yang H."/>
            <person name="Emery A.M."/>
            <person name="Webster B.L."/>
            <person name="Brindley P.J."/>
            <person name="Rollinson D."/>
            <person name="Chang B.C.H."/>
            <person name="Gasser R.B."/>
            <person name="Young N.D."/>
        </authorList>
    </citation>
    <scope>NUCLEOTIDE SEQUENCE</scope>
</reference>
<feature type="region of interest" description="Disordered" evidence="10">
    <location>
        <begin position="455"/>
        <end position="488"/>
    </location>
</feature>
<dbReference type="PANTHER" id="PTHR12801">
    <property type="entry name" value="RNA EXONUCLEASE REXO1 / RECO3 FAMILY MEMBER-RELATED"/>
    <property type="match status" value="1"/>
</dbReference>
<protein>
    <recommendedName>
        <fullName evidence="3">RNA exonuclease 4</fullName>
    </recommendedName>
</protein>
<dbReference type="Proteomes" id="UP000471633">
    <property type="component" value="Unassembled WGS sequence"/>
</dbReference>
<reference evidence="12" key="3">
    <citation type="submission" date="2021-06" db="EMBL/GenBank/DDBJ databases">
        <title>Chromosome-level genome assembly for S. haematobium.</title>
        <authorList>
            <person name="Stroehlein A.J."/>
        </authorList>
    </citation>
    <scope>NUCLEOTIDE SEQUENCE</scope>
</reference>
<evidence type="ECO:0000256" key="3">
    <source>
        <dbReference type="ARBA" id="ARBA00016937"/>
    </source>
</evidence>
<feature type="compositionally biased region" description="Basic residues" evidence="10">
    <location>
        <begin position="774"/>
        <end position="795"/>
    </location>
</feature>
<evidence type="ECO:0000256" key="4">
    <source>
        <dbReference type="ARBA" id="ARBA00022552"/>
    </source>
</evidence>
<dbReference type="InterPro" id="IPR012337">
    <property type="entry name" value="RNaseH-like_sf"/>
</dbReference>
<dbReference type="InterPro" id="IPR036397">
    <property type="entry name" value="RNaseH_sf"/>
</dbReference>
<keyword evidence="6" id="KW-0378">Hydrolase</keyword>
<dbReference type="GO" id="GO:0006364">
    <property type="term" value="P:rRNA processing"/>
    <property type="evidence" value="ECO:0007669"/>
    <property type="project" value="UniProtKB-KW"/>
</dbReference>
<feature type="compositionally biased region" description="Low complexity" evidence="10">
    <location>
        <begin position="747"/>
        <end position="760"/>
    </location>
</feature>
<feature type="non-terminal residue" evidence="12">
    <location>
        <position position="1"/>
    </location>
</feature>
<feature type="region of interest" description="Disordered" evidence="10">
    <location>
        <begin position="739"/>
        <end position="807"/>
    </location>
</feature>
<proteinExistence type="inferred from homology"/>
<dbReference type="Pfam" id="PF00929">
    <property type="entry name" value="RNase_T"/>
    <property type="match status" value="1"/>
</dbReference>
<comment type="subcellular location">
    <subcellularLocation>
        <location evidence="1">Nucleus</location>
    </subcellularLocation>
</comment>
<keyword evidence="4" id="KW-0698">rRNA processing</keyword>
<comment type="caution">
    <text evidence="12">The sequence shown here is derived from an EMBL/GenBank/DDBJ whole genome shotgun (WGS) entry which is preliminary data.</text>
</comment>
<dbReference type="PANTHER" id="PTHR12801:SF45">
    <property type="entry name" value="RNA EXONUCLEASE 4"/>
    <property type="match status" value="1"/>
</dbReference>
<evidence type="ECO:0000256" key="6">
    <source>
        <dbReference type="ARBA" id="ARBA00022801"/>
    </source>
</evidence>
<dbReference type="AlphaFoldDB" id="A0A922LG70"/>
<dbReference type="RefSeq" id="XP_035588493.2">
    <property type="nucleotide sequence ID" value="XM_035731070.2"/>
</dbReference>